<dbReference type="Pfam" id="PF00356">
    <property type="entry name" value="LacI"/>
    <property type="match status" value="1"/>
</dbReference>
<dbReference type="PRINTS" id="PR00036">
    <property type="entry name" value="HTHLACI"/>
</dbReference>
<comment type="caution">
    <text evidence="5">The sequence shown here is derived from an EMBL/GenBank/DDBJ whole genome shotgun (WGS) entry which is preliminary data.</text>
</comment>
<dbReference type="SUPFAM" id="SSF47413">
    <property type="entry name" value="lambda repressor-like DNA-binding domains"/>
    <property type="match status" value="1"/>
</dbReference>
<dbReference type="InterPro" id="IPR028082">
    <property type="entry name" value="Peripla_BP_I"/>
</dbReference>
<feature type="domain" description="HTH lacI-type" evidence="4">
    <location>
        <begin position="7"/>
        <end position="61"/>
    </location>
</feature>
<evidence type="ECO:0000259" key="4">
    <source>
        <dbReference type="PROSITE" id="PS50932"/>
    </source>
</evidence>
<dbReference type="SMART" id="SM00354">
    <property type="entry name" value="HTH_LACI"/>
    <property type="match status" value="1"/>
</dbReference>
<dbReference type="InterPro" id="IPR046335">
    <property type="entry name" value="LacI/GalR-like_sensor"/>
</dbReference>
<dbReference type="PANTHER" id="PTHR30146">
    <property type="entry name" value="LACI-RELATED TRANSCRIPTIONAL REPRESSOR"/>
    <property type="match status" value="1"/>
</dbReference>
<dbReference type="AlphaFoldDB" id="A0A9W5YA22"/>
<accession>A0A9W5YA22</accession>
<reference evidence="5" key="1">
    <citation type="submission" date="2022-06" db="EMBL/GenBank/DDBJ databases">
        <title>Vallitalea longa sp. nov., an anaerobic bacterium isolated from marine sediment.</title>
        <authorList>
            <person name="Hirano S."/>
            <person name="Terahara T."/>
            <person name="Mori K."/>
            <person name="Hamada M."/>
            <person name="Matsumoto R."/>
            <person name="Kobayashi T."/>
        </authorList>
    </citation>
    <scope>NUCLEOTIDE SEQUENCE</scope>
    <source>
        <strain evidence="5">SH18-1</strain>
    </source>
</reference>
<dbReference type="SUPFAM" id="SSF53822">
    <property type="entry name" value="Periplasmic binding protein-like I"/>
    <property type="match status" value="1"/>
</dbReference>
<evidence type="ECO:0000256" key="1">
    <source>
        <dbReference type="ARBA" id="ARBA00023015"/>
    </source>
</evidence>
<dbReference type="GO" id="GO:0003700">
    <property type="term" value="F:DNA-binding transcription factor activity"/>
    <property type="evidence" value="ECO:0007669"/>
    <property type="project" value="TreeGrafter"/>
</dbReference>
<dbReference type="EMBL" id="BRLB01000001">
    <property type="protein sequence ID" value="GKX28691.1"/>
    <property type="molecule type" value="Genomic_DNA"/>
</dbReference>
<dbReference type="InterPro" id="IPR000843">
    <property type="entry name" value="HTH_LacI"/>
</dbReference>
<dbReference type="CDD" id="cd01392">
    <property type="entry name" value="HTH_LacI"/>
    <property type="match status" value="1"/>
</dbReference>
<proteinExistence type="predicted"/>
<evidence type="ECO:0000256" key="3">
    <source>
        <dbReference type="ARBA" id="ARBA00023163"/>
    </source>
</evidence>
<keyword evidence="2" id="KW-0238">DNA-binding</keyword>
<dbReference type="Pfam" id="PF13377">
    <property type="entry name" value="Peripla_BP_3"/>
    <property type="match status" value="1"/>
</dbReference>
<dbReference type="Proteomes" id="UP001144256">
    <property type="component" value="Unassembled WGS sequence"/>
</dbReference>
<dbReference type="PROSITE" id="PS50932">
    <property type="entry name" value="HTH_LACI_2"/>
    <property type="match status" value="1"/>
</dbReference>
<dbReference type="GO" id="GO:0000976">
    <property type="term" value="F:transcription cis-regulatory region binding"/>
    <property type="evidence" value="ECO:0007669"/>
    <property type="project" value="TreeGrafter"/>
</dbReference>
<evidence type="ECO:0000313" key="5">
    <source>
        <dbReference type="EMBL" id="GKX28691.1"/>
    </source>
</evidence>
<dbReference type="CDD" id="cd06267">
    <property type="entry name" value="PBP1_LacI_sugar_binding-like"/>
    <property type="match status" value="1"/>
</dbReference>
<dbReference type="Gene3D" id="3.40.50.2300">
    <property type="match status" value="2"/>
</dbReference>
<dbReference type="PROSITE" id="PS00356">
    <property type="entry name" value="HTH_LACI_1"/>
    <property type="match status" value="1"/>
</dbReference>
<organism evidence="5 6">
    <name type="scientific">Vallitalea longa</name>
    <dbReference type="NCBI Taxonomy" id="2936439"/>
    <lineage>
        <taxon>Bacteria</taxon>
        <taxon>Bacillati</taxon>
        <taxon>Bacillota</taxon>
        <taxon>Clostridia</taxon>
        <taxon>Lachnospirales</taxon>
        <taxon>Vallitaleaceae</taxon>
        <taxon>Vallitalea</taxon>
    </lineage>
</organism>
<keyword evidence="3" id="KW-0804">Transcription</keyword>
<sequence>MAEKKRATIADVAKLAGVSITTVSRVMNKNYPVKEETRQKVEKAIEELEFKPNLLARGLIHNKTQTIGILTPSIENLFFSQVVKGIDSIIKNKGYTTFLCNTEGDPQQEKLMIGNMKDRSVDGIIAINPRTNNIKSGYYELISKQIPLVIINGYNKGIRCNYVLNDGEVGTLEALRYLYDEGHRDIAFLRGLHSYSYDVKENIYKEFCKDNKIMFSEDDVLVIKDGNGLEAVEQSKATVENMLKKKDKITAIFACNDWMAVGALNAAKALKISVPDRFSIIGFDNTIISQITEPSLTTVDQNMTGLGQTAGKRICEIIKEKDKENRKIIIETKLIIRDSVNVISE</sequence>
<name>A0A9W5YA22_9FIRM</name>
<dbReference type="InterPro" id="IPR010982">
    <property type="entry name" value="Lambda_DNA-bd_dom_sf"/>
</dbReference>
<dbReference type="Gene3D" id="1.10.260.40">
    <property type="entry name" value="lambda repressor-like DNA-binding domains"/>
    <property type="match status" value="1"/>
</dbReference>
<evidence type="ECO:0000256" key="2">
    <source>
        <dbReference type="ARBA" id="ARBA00023125"/>
    </source>
</evidence>
<dbReference type="PANTHER" id="PTHR30146:SF109">
    <property type="entry name" value="HTH-TYPE TRANSCRIPTIONAL REGULATOR GALS"/>
    <property type="match status" value="1"/>
</dbReference>
<protein>
    <submittedName>
        <fullName evidence="5">LacI family transcriptional regulator</fullName>
    </submittedName>
</protein>
<keyword evidence="1" id="KW-0805">Transcription regulation</keyword>
<evidence type="ECO:0000313" key="6">
    <source>
        <dbReference type="Proteomes" id="UP001144256"/>
    </source>
</evidence>
<keyword evidence="6" id="KW-1185">Reference proteome</keyword>
<gene>
    <name evidence="5" type="ORF">SH1V18_11710</name>
</gene>
<dbReference type="RefSeq" id="WP_281813258.1">
    <property type="nucleotide sequence ID" value="NZ_BRLB01000001.1"/>
</dbReference>